<dbReference type="Gene3D" id="3.40.50.720">
    <property type="entry name" value="NAD(P)-binding Rossmann-like Domain"/>
    <property type="match status" value="1"/>
</dbReference>
<dbReference type="Pfam" id="PF01370">
    <property type="entry name" value="Epimerase"/>
    <property type="match status" value="1"/>
</dbReference>
<dbReference type="PANTHER" id="PTHR11092:SF0">
    <property type="entry name" value="EPIMERASE FAMILY PROTEIN SDR39U1"/>
    <property type="match status" value="1"/>
</dbReference>
<evidence type="ECO:0000313" key="4">
    <source>
        <dbReference type="EMBL" id="XAU15367.1"/>
    </source>
</evidence>
<evidence type="ECO:0000256" key="1">
    <source>
        <dbReference type="ARBA" id="ARBA00009353"/>
    </source>
</evidence>
<name>A0ABZ3HDC0_9BACT</name>
<dbReference type="InterPro" id="IPR013549">
    <property type="entry name" value="DUF1731"/>
</dbReference>
<gene>
    <name evidence="4" type="ORF">WCY31_01400</name>
</gene>
<sequence>MRIAISGAGGFIGSHLVRMFEAEGWEVIPLHTKDFSLEDAVFVEKLSGADVIAHLAGASINRRWTEAYKKELYESRVKTAEKLVRAMAMMAEKPKLFICTSAVGIYASTGKYDEENAVYANDFLGRLAQNWEAAAMQANAVGIRTIIFRYGIVLGHGGGILKEMLLPFRLGLGGTIGDGTQPFTWVHIDDLMRGYLFVTRHPDMEGVYNLMAPTPTTNYGLTKTLGRVLHRPTFMTVPRFLLKLRFGSEGGEALAGGQYALPKRLLEAGFTFKFKTVDAALEDLFGS</sequence>
<dbReference type="RefSeq" id="WP_345972862.1">
    <property type="nucleotide sequence ID" value="NZ_CP147920.1"/>
</dbReference>
<organism evidence="4 5">
    <name type="scientific">Sulfurimonas diazotrophicus</name>
    <dbReference type="NCBI Taxonomy" id="3131939"/>
    <lineage>
        <taxon>Bacteria</taxon>
        <taxon>Pseudomonadati</taxon>
        <taxon>Campylobacterota</taxon>
        <taxon>Epsilonproteobacteria</taxon>
        <taxon>Campylobacterales</taxon>
        <taxon>Sulfurimonadaceae</taxon>
        <taxon>Sulfurimonas</taxon>
    </lineage>
</organism>
<dbReference type="NCBIfam" id="TIGR01777">
    <property type="entry name" value="yfcH"/>
    <property type="match status" value="1"/>
</dbReference>
<comment type="similarity">
    <text evidence="1">Belongs to the NAD(P)-dependent epimerase/dehydratase family. SDR39U1 subfamily.</text>
</comment>
<evidence type="ECO:0000313" key="5">
    <source>
        <dbReference type="Proteomes" id="UP001447842"/>
    </source>
</evidence>
<evidence type="ECO:0000259" key="2">
    <source>
        <dbReference type="Pfam" id="PF01370"/>
    </source>
</evidence>
<feature type="domain" description="DUF1731" evidence="3">
    <location>
        <begin position="237"/>
        <end position="284"/>
    </location>
</feature>
<proteinExistence type="inferred from homology"/>
<protein>
    <submittedName>
        <fullName evidence="4">TIGR01777 family oxidoreductase</fullName>
    </submittedName>
</protein>
<evidence type="ECO:0000259" key="3">
    <source>
        <dbReference type="Pfam" id="PF08338"/>
    </source>
</evidence>
<accession>A0ABZ3HDC0</accession>
<dbReference type="EMBL" id="CP147920">
    <property type="protein sequence ID" value="XAU15367.1"/>
    <property type="molecule type" value="Genomic_DNA"/>
</dbReference>
<dbReference type="SUPFAM" id="SSF51735">
    <property type="entry name" value="NAD(P)-binding Rossmann-fold domains"/>
    <property type="match status" value="1"/>
</dbReference>
<reference evidence="4 5" key="1">
    <citation type="submission" date="2024-03" db="EMBL/GenBank/DDBJ databases">
        <title>Sulfurimonas sp. HSL3-1.</title>
        <authorList>
            <person name="Wang S."/>
        </authorList>
    </citation>
    <scope>NUCLEOTIDE SEQUENCE [LARGE SCALE GENOMIC DNA]</scope>
    <source>
        <strain evidence="4 5">HSL3-1</strain>
    </source>
</reference>
<dbReference type="InterPro" id="IPR010099">
    <property type="entry name" value="SDR39U1"/>
</dbReference>
<dbReference type="InterPro" id="IPR036291">
    <property type="entry name" value="NAD(P)-bd_dom_sf"/>
</dbReference>
<keyword evidence="5" id="KW-1185">Reference proteome</keyword>
<dbReference type="Proteomes" id="UP001447842">
    <property type="component" value="Chromosome"/>
</dbReference>
<dbReference type="Pfam" id="PF08338">
    <property type="entry name" value="DUF1731"/>
    <property type="match status" value="1"/>
</dbReference>
<dbReference type="PANTHER" id="PTHR11092">
    <property type="entry name" value="SUGAR NUCLEOTIDE EPIMERASE RELATED"/>
    <property type="match status" value="1"/>
</dbReference>
<dbReference type="InterPro" id="IPR001509">
    <property type="entry name" value="Epimerase_deHydtase"/>
</dbReference>
<feature type="domain" description="NAD-dependent epimerase/dehydratase" evidence="2">
    <location>
        <begin position="3"/>
        <end position="209"/>
    </location>
</feature>